<evidence type="ECO:0000313" key="2">
    <source>
        <dbReference type="EMBL" id="RLK53202.1"/>
    </source>
</evidence>
<name>A0A498CC21_9GAMM</name>
<sequence length="41" mass="4697">MDCESHQKSNEQESSPDNGLIGTKNYRNCLRVWLVSISNQD</sequence>
<organism evidence="2 3">
    <name type="scientific">Stenotrophomonas rhizophila</name>
    <dbReference type="NCBI Taxonomy" id="216778"/>
    <lineage>
        <taxon>Bacteria</taxon>
        <taxon>Pseudomonadati</taxon>
        <taxon>Pseudomonadota</taxon>
        <taxon>Gammaproteobacteria</taxon>
        <taxon>Lysobacterales</taxon>
        <taxon>Lysobacteraceae</taxon>
        <taxon>Stenotrophomonas</taxon>
    </lineage>
</organism>
<feature type="region of interest" description="Disordered" evidence="1">
    <location>
        <begin position="1"/>
        <end position="23"/>
    </location>
</feature>
<reference evidence="2 3" key="1">
    <citation type="submission" date="2018-10" db="EMBL/GenBank/DDBJ databases">
        <title>Comparative analysis of microorganisms from saline springs in Andes Mountain Range, Colombia.</title>
        <authorList>
            <person name="Rubin E."/>
        </authorList>
    </citation>
    <scope>NUCLEOTIDE SEQUENCE [LARGE SCALE GENOMIC DNA]</scope>
    <source>
        <strain evidence="2 3">USBA GBX 843</strain>
    </source>
</reference>
<dbReference type="AlphaFoldDB" id="A0A498CC21"/>
<evidence type="ECO:0000313" key="3">
    <source>
        <dbReference type="Proteomes" id="UP000274786"/>
    </source>
</evidence>
<dbReference type="Proteomes" id="UP000274786">
    <property type="component" value="Unassembled WGS sequence"/>
</dbReference>
<protein>
    <submittedName>
        <fullName evidence="2">Uncharacterized protein</fullName>
    </submittedName>
</protein>
<accession>A0A498CC21</accession>
<evidence type="ECO:0000256" key="1">
    <source>
        <dbReference type="SAM" id="MobiDB-lite"/>
    </source>
</evidence>
<proteinExistence type="predicted"/>
<comment type="caution">
    <text evidence="2">The sequence shown here is derived from an EMBL/GenBank/DDBJ whole genome shotgun (WGS) entry which is preliminary data.</text>
</comment>
<gene>
    <name evidence="2" type="ORF">BCL79_2496</name>
</gene>
<feature type="compositionally biased region" description="Basic and acidic residues" evidence="1">
    <location>
        <begin position="1"/>
        <end position="11"/>
    </location>
</feature>
<dbReference type="EMBL" id="RCDC01000005">
    <property type="protein sequence ID" value="RLK53202.1"/>
    <property type="molecule type" value="Genomic_DNA"/>
</dbReference>